<dbReference type="EC" id="2.3.1.97" evidence="2 5"/>
<dbReference type="InterPro" id="IPR000903">
    <property type="entry name" value="NMT"/>
</dbReference>
<evidence type="ECO:0000256" key="4">
    <source>
        <dbReference type="ARBA" id="ARBA00023315"/>
    </source>
</evidence>
<evidence type="ECO:0000256" key="6">
    <source>
        <dbReference type="RuleBase" id="RU004178"/>
    </source>
</evidence>
<dbReference type="InterPro" id="IPR022676">
    <property type="entry name" value="NMT_N"/>
</dbReference>
<keyword evidence="4 5" id="KW-0012">Acyltransferase</keyword>
<dbReference type="GO" id="GO:0005737">
    <property type="term" value="C:cytoplasm"/>
    <property type="evidence" value="ECO:0007669"/>
    <property type="project" value="TreeGrafter"/>
</dbReference>
<dbReference type="InterPro" id="IPR016181">
    <property type="entry name" value="Acyl_CoA_acyltransferase"/>
</dbReference>
<dbReference type="PROSITE" id="PS00975">
    <property type="entry name" value="NMT_1"/>
    <property type="match status" value="1"/>
</dbReference>
<comment type="catalytic activity">
    <reaction evidence="5">
        <text>N-terminal glycyl-[protein] + tetradecanoyl-CoA = N-tetradecanoylglycyl-[protein] + CoA + H(+)</text>
        <dbReference type="Rhea" id="RHEA:15521"/>
        <dbReference type="Rhea" id="RHEA-COMP:12666"/>
        <dbReference type="Rhea" id="RHEA-COMP:12667"/>
        <dbReference type="ChEBI" id="CHEBI:15378"/>
        <dbReference type="ChEBI" id="CHEBI:57287"/>
        <dbReference type="ChEBI" id="CHEBI:57385"/>
        <dbReference type="ChEBI" id="CHEBI:64723"/>
        <dbReference type="ChEBI" id="CHEBI:133050"/>
        <dbReference type="EC" id="2.3.1.97"/>
    </reaction>
</comment>
<reference evidence="10" key="2">
    <citation type="submission" date="2024-10" db="UniProtKB">
        <authorList>
            <consortium name="EnsemblProtists"/>
        </authorList>
    </citation>
    <scope>IDENTIFICATION</scope>
</reference>
<dbReference type="GO" id="GO:0004379">
    <property type="term" value="F:glycylpeptide N-tetradecanoyltransferase activity"/>
    <property type="evidence" value="ECO:0007669"/>
    <property type="project" value="UniProtKB-EC"/>
</dbReference>
<evidence type="ECO:0000256" key="1">
    <source>
        <dbReference type="ARBA" id="ARBA00009469"/>
    </source>
</evidence>
<evidence type="ECO:0000256" key="5">
    <source>
        <dbReference type="RuleBase" id="RU000586"/>
    </source>
</evidence>
<evidence type="ECO:0000256" key="7">
    <source>
        <dbReference type="SAM" id="MobiDB-lite"/>
    </source>
</evidence>
<name>A0A0D3IQG9_EMIH1</name>
<dbReference type="Pfam" id="PF02799">
    <property type="entry name" value="NMT_C"/>
    <property type="match status" value="1"/>
</dbReference>
<evidence type="ECO:0000259" key="9">
    <source>
        <dbReference type="Pfam" id="PF02799"/>
    </source>
</evidence>
<dbReference type="HOGENOM" id="CLU_022882_1_0_1"/>
<dbReference type="eggNOG" id="KOG2779">
    <property type="taxonomic scope" value="Eukaryota"/>
</dbReference>
<dbReference type="GeneID" id="17259640"/>
<dbReference type="PANTHER" id="PTHR11377:SF5">
    <property type="entry name" value="GLYCYLPEPTIDE N-TETRADECANOYLTRANSFERASE"/>
    <property type="match status" value="1"/>
</dbReference>
<dbReference type="STRING" id="2903.R1DXV9"/>
<evidence type="ECO:0000256" key="3">
    <source>
        <dbReference type="ARBA" id="ARBA00022679"/>
    </source>
</evidence>
<dbReference type="RefSeq" id="XP_005765933.1">
    <property type="nucleotide sequence ID" value="XM_005765876.1"/>
</dbReference>
<organism evidence="10 11">
    <name type="scientific">Emiliania huxleyi (strain CCMP1516)</name>
    <dbReference type="NCBI Taxonomy" id="280463"/>
    <lineage>
        <taxon>Eukaryota</taxon>
        <taxon>Haptista</taxon>
        <taxon>Haptophyta</taxon>
        <taxon>Prymnesiophyceae</taxon>
        <taxon>Isochrysidales</taxon>
        <taxon>Noelaerhabdaceae</taxon>
        <taxon>Emiliania</taxon>
    </lineage>
</organism>
<evidence type="ECO:0000259" key="8">
    <source>
        <dbReference type="Pfam" id="PF01233"/>
    </source>
</evidence>
<feature type="domain" description="Glycylpeptide N-tetradecanoyltransferase N-terminal" evidence="8">
    <location>
        <begin position="37"/>
        <end position="135"/>
    </location>
</feature>
<dbReference type="PIRSF" id="PIRSF015892">
    <property type="entry name" value="N-myristl_transf"/>
    <property type="match status" value="1"/>
</dbReference>
<dbReference type="Pfam" id="PF01233">
    <property type="entry name" value="NMT"/>
    <property type="match status" value="2"/>
</dbReference>
<dbReference type="PaxDb" id="2903-EOD13504"/>
<sequence length="453" mass="50461">MGSVEEISEAVGHAFWDTQPVPSLNAEEEDACGPINPADPEKVRAEPYNLPPAFEWTDLDLSDAEQAKELYTLLHENYVEDGDAMFRFDYSLDFIRWAMQPPGALDYWHVGVRVSQTKKLVAFIGATPADLLCHGQRVEPRPPPAADKAEEGEGGAGASGVNIEEKLSGLDLDGGATGSAASSGGGAAELGDQAVVEVNFLCVHKKLRSKRLAPVLIREVTRRVNEKGIFQATYTAGVVLPRPVARCRYWHRSLNPKKLIEVGFSRLAPRMTMVRTLKLYALPDQPVTKGVRALKEEDVPSCCAKLNAYLRRYKLTPQLSEAEFSHWLVPRKGVIYTYVVEEAGEDGEKEVTDMFSFYSLPSSVLKHEKHTKLHAAYCYYYFANKTPVQQLISDALVLAKRHEFDVFNALDILDNDSLLKELKFGIGDGHLQYYLYNWRCPTVVANEIGLVLL</sequence>
<dbReference type="Proteomes" id="UP000013827">
    <property type="component" value="Unassembled WGS sequence"/>
</dbReference>
<evidence type="ECO:0000256" key="2">
    <source>
        <dbReference type="ARBA" id="ARBA00012923"/>
    </source>
</evidence>
<comment type="function">
    <text evidence="5">Adds a myristoyl group to the N-terminal glycine residue of certain cellular proteins.</text>
</comment>
<accession>A0A0D3IQG9</accession>
<dbReference type="KEGG" id="ehx:EMIHUDRAFT_356962"/>
<evidence type="ECO:0000313" key="11">
    <source>
        <dbReference type="Proteomes" id="UP000013827"/>
    </source>
</evidence>
<dbReference type="AlphaFoldDB" id="A0A0D3IQG9"/>
<feature type="region of interest" description="Disordered" evidence="7">
    <location>
        <begin position="134"/>
        <end position="160"/>
    </location>
</feature>
<dbReference type="EnsemblProtists" id="EOD13504">
    <property type="protein sequence ID" value="EOD13504"/>
    <property type="gene ID" value="EMIHUDRAFT_356962"/>
</dbReference>
<dbReference type="InterPro" id="IPR022677">
    <property type="entry name" value="NMT_C"/>
</dbReference>
<evidence type="ECO:0000313" key="10">
    <source>
        <dbReference type="EnsemblProtists" id="EOD13504"/>
    </source>
</evidence>
<dbReference type="PROSITE" id="PS00976">
    <property type="entry name" value="NMT_2"/>
    <property type="match status" value="1"/>
</dbReference>
<protein>
    <recommendedName>
        <fullName evidence="2 5">Glycylpeptide N-tetradecanoyltransferase</fullName>
        <ecNumber evidence="2 5">2.3.1.97</ecNumber>
    </recommendedName>
</protein>
<keyword evidence="3 5" id="KW-0808">Transferase</keyword>
<keyword evidence="11" id="KW-1185">Reference proteome</keyword>
<dbReference type="Gene3D" id="3.40.630.170">
    <property type="match status" value="2"/>
</dbReference>
<dbReference type="InterPro" id="IPR022678">
    <property type="entry name" value="NMT_CS"/>
</dbReference>
<comment type="similarity">
    <text evidence="1 6">Belongs to the NMT family.</text>
</comment>
<dbReference type="SUPFAM" id="SSF55729">
    <property type="entry name" value="Acyl-CoA N-acyltransferases (Nat)"/>
    <property type="match status" value="3"/>
</dbReference>
<reference evidence="11" key="1">
    <citation type="journal article" date="2013" name="Nature">
        <title>Pan genome of the phytoplankton Emiliania underpins its global distribution.</title>
        <authorList>
            <person name="Read B.A."/>
            <person name="Kegel J."/>
            <person name="Klute M.J."/>
            <person name="Kuo A."/>
            <person name="Lefebvre S.C."/>
            <person name="Maumus F."/>
            <person name="Mayer C."/>
            <person name="Miller J."/>
            <person name="Monier A."/>
            <person name="Salamov A."/>
            <person name="Young J."/>
            <person name="Aguilar M."/>
            <person name="Claverie J.M."/>
            <person name="Frickenhaus S."/>
            <person name="Gonzalez K."/>
            <person name="Herman E.K."/>
            <person name="Lin Y.C."/>
            <person name="Napier J."/>
            <person name="Ogata H."/>
            <person name="Sarno A.F."/>
            <person name="Shmutz J."/>
            <person name="Schroeder D."/>
            <person name="de Vargas C."/>
            <person name="Verret F."/>
            <person name="von Dassow P."/>
            <person name="Valentin K."/>
            <person name="Van de Peer Y."/>
            <person name="Wheeler G."/>
            <person name="Dacks J.B."/>
            <person name="Delwiche C.F."/>
            <person name="Dyhrman S.T."/>
            <person name="Glockner G."/>
            <person name="John U."/>
            <person name="Richards T."/>
            <person name="Worden A.Z."/>
            <person name="Zhang X."/>
            <person name="Grigoriev I.V."/>
            <person name="Allen A.E."/>
            <person name="Bidle K."/>
            <person name="Borodovsky M."/>
            <person name="Bowler C."/>
            <person name="Brownlee C."/>
            <person name="Cock J.M."/>
            <person name="Elias M."/>
            <person name="Gladyshev V.N."/>
            <person name="Groth M."/>
            <person name="Guda C."/>
            <person name="Hadaegh A."/>
            <person name="Iglesias-Rodriguez M.D."/>
            <person name="Jenkins J."/>
            <person name="Jones B.M."/>
            <person name="Lawson T."/>
            <person name="Leese F."/>
            <person name="Lindquist E."/>
            <person name="Lobanov A."/>
            <person name="Lomsadze A."/>
            <person name="Malik S.B."/>
            <person name="Marsh M.E."/>
            <person name="Mackinder L."/>
            <person name="Mock T."/>
            <person name="Mueller-Roeber B."/>
            <person name="Pagarete A."/>
            <person name="Parker M."/>
            <person name="Probert I."/>
            <person name="Quesneville H."/>
            <person name="Raines C."/>
            <person name="Rensing S.A."/>
            <person name="Riano-Pachon D.M."/>
            <person name="Richier S."/>
            <person name="Rokitta S."/>
            <person name="Shiraiwa Y."/>
            <person name="Soanes D.M."/>
            <person name="van der Giezen M."/>
            <person name="Wahlund T.M."/>
            <person name="Williams B."/>
            <person name="Wilson W."/>
            <person name="Wolfe G."/>
            <person name="Wurch L.L."/>
        </authorList>
    </citation>
    <scope>NUCLEOTIDE SEQUENCE</scope>
</reference>
<dbReference type="PANTHER" id="PTHR11377">
    <property type="entry name" value="N-MYRISTOYL TRANSFERASE"/>
    <property type="match status" value="1"/>
</dbReference>
<proteinExistence type="inferred from homology"/>
<feature type="domain" description="Glycylpeptide N-tetradecanoyltransferase C-terminal" evidence="9">
    <location>
        <begin position="261"/>
        <end position="443"/>
    </location>
</feature>
<feature type="domain" description="Glycylpeptide N-tetradecanoyltransferase N-terminal" evidence="8">
    <location>
        <begin position="194"/>
        <end position="247"/>
    </location>
</feature>